<dbReference type="InterPro" id="IPR037523">
    <property type="entry name" value="VOC_core"/>
</dbReference>
<dbReference type="RefSeq" id="WP_148955945.1">
    <property type="nucleotide sequence ID" value="NZ_JAYLVX010000010.1"/>
</dbReference>
<dbReference type="GO" id="GO:0051213">
    <property type="term" value="F:dioxygenase activity"/>
    <property type="evidence" value="ECO:0007669"/>
    <property type="project" value="UniProtKB-KW"/>
</dbReference>
<dbReference type="Proteomes" id="UP000324326">
    <property type="component" value="Unassembled WGS sequence"/>
</dbReference>
<protein>
    <submittedName>
        <fullName evidence="2">Glyoxalase/bleomycin resistance/extradiol dioxygenase family protein</fullName>
    </submittedName>
</protein>
<organism evidence="2 3">
    <name type="scientific">Bacillus swezeyi</name>
    <dbReference type="NCBI Taxonomy" id="1925020"/>
    <lineage>
        <taxon>Bacteria</taxon>
        <taxon>Bacillati</taxon>
        <taxon>Bacillota</taxon>
        <taxon>Bacilli</taxon>
        <taxon>Bacillales</taxon>
        <taxon>Bacillaceae</taxon>
        <taxon>Bacillus</taxon>
    </lineage>
</organism>
<dbReference type="InterPro" id="IPR029068">
    <property type="entry name" value="Glyas_Bleomycin-R_OHBP_Dase"/>
</dbReference>
<dbReference type="PROSITE" id="PS51819">
    <property type="entry name" value="VOC"/>
    <property type="match status" value="1"/>
</dbReference>
<evidence type="ECO:0000313" key="2">
    <source>
        <dbReference type="EMBL" id="KAA6453235.1"/>
    </source>
</evidence>
<comment type="caution">
    <text evidence="2">The sequence shown here is derived from an EMBL/GenBank/DDBJ whole genome shotgun (WGS) entry which is preliminary data.</text>
</comment>
<proteinExistence type="predicted"/>
<evidence type="ECO:0000259" key="1">
    <source>
        <dbReference type="PROSITE" id="PS51819"/>
    </source>
</evidence>
<reference evidence="2 3" key="1">
    <citation type="submission" date="2018-08" db="EMBL/GenBank/DDBJ databases">
        <title>Bacillus phenotypic plasticity.</title>
        <authorList>
            <person name="Hurtado E."/>
        </authorList>
    </citation>
    <scope>NUCLEOTIDE SEQUENCE [LARGE SCALE GENOMIC DNA]</scope>
    <source>
        <strain evidence="2 3">427</strain>
    </source>
</reference>
<dbReference type="InterPro" id="IPR051332">
    <property type="entry name" value="Fosfomycin_Res_Enzymes"/>
</dbReference>
<dbReference type="InterPro" id="IPR004360">
    <property type="entry name" value="Glyas_Fos-R_dOase_dom"/>
</dbReference>
<sequence length="125" mass="14611">MKIEHIAIWTKQLEEMKDFYTHYFQGTASEKYINQKKQFESYFIQFQSGTRLELMRRPDLTPGEEPAEGYAHMAFSLGSRQQVDDMTRRFEEKGFQVVGKPRVTGDGYYESVIQDPDGNLVELTV</sequence>
<gene>
    <name evidence="2" type="ORF">DX927_03250</name>
</gene>
<keyword evidence="2" id="KW-0223">Dioxygenase</keyword>
<evidence type="ECO:0000313" key="3">
    <source>
        <dbReference type="Proteomes" id="UP000324326"/>
    </source>
</evidence>
<dbReference type="Pfam" id="PF00903">
    <property type="entry name" value="Glyoxalase"/>
    <property type="match status" value="1"/>
</dbReference>
<name>A0A5M8RX59_9BACI</name>
<keyword evidence="2" id="KW-0560">Oxidoreductase</keyword>
<feature type="domain" description="VOC" evidence="1">
    <location>
        <begin position="2"/>
        <end position="125"/>
    </location>
</feature>
<dbReference type="EMBL" id="QSND01000001">
    <property type="protein sequence ID" value="KAA6453235.1"/>
    <property type="molecule type" value="Genomic_DNA"/>
</dbReference>
<accession>A0A5M8RX59</accession>
<dbReference type="SUPFAM" id="SSF54593">
    <property type="entry name" value="Glyoxalase/Bleomycin resistance protein/Dihydroxybiphenyl dioxygenase"/>
    <property type="match status" value="1"/>
</dbReference>
<dbReference type="PANTHER" id="PTHR36113:SF1">
    <property type="entry name" value="GLYOXALASE_BLEOMYCIN RESISTANCE PROTEIN_DIOXYGENASE"/>
    <property type="match status" value="1"/>
</dbReference>
<dbReference type="STRING" id="1925020.BTA30_15655"/>
<dbReference type="PANTHER" id="PTHR36113">
    <property type="entry name" value="LYASE, PUTATIVE-RELATED-RELATED"/>
    <property type="match status" value="1"/>
</dbReference>
<dbReference type="AlphaFoldDB" id="A0A5M8RX59"/>
<dbReference type="Gene3D" id="3.10.180.10">
    <property type="entry name" value="2,3-Dihydroxybiphenyl 1,2-Dioxygenase, domain 1"/>
    <property type="match status" value="1"/>
</dbReference>